<keyword evidence="6 10" id="KW-0119">Carbohydrate metabolism</keyword>
<dbReference type="EMBL" id="BMIL01000005">
    <property type="protein sequence ID" value="GGC64578.1"/>
    <property type="molecule type" value="Genomic_DNA"/>
</dbReference>
<dbReference type="SMART" id="SM00633">
    <property type="entry name" value="Glyco_10"/>
    <property type="match status" value="1"/>
</dbReference>
<gene>
    <name evidence="13" type="ORF">GCM10011387_17720</name>
</gene>
<keyword evidence="7 10" id="KW-0326">Glycosidase</keyword>
<dbReference type="PANTHER" id="PTHR31490">
    <property type="entry name" value="GLYCOSYL HYDROLASE"/>
    <property type="match status" value="1"/>
</dbReference>
<name>A0A916UAH0_9SPHI</name>
<dbReference type="AlphaFoldDB" id="A0A916UAH0"/>
<evidence type="ECO:0000256" key="11">
    <source>
        <dbReference type="SAM" id="SignalP"/>
    </source>
</evidence>
<evidence type="ECO:0000256" key="4">
    <source>
        <dbReference type="ARBA" id="ARBA00022729"/>
    </source>
</evidence>
<dbReference type="EC" id="3.2.1.8" evidence="10"/>
<keyword evidence="8 10" id="KW-0624">Polysaccharide degradation</keyword>
<evidence type="ECO:0000256" key="5">
    <source>
        <dbReference type="ARBA" id="ARBA00022801"/>
    </source>
</evidence>
<dbReference type="RefSeq" id="WP_188626524.1">
    <property type="nucleotide sequence ID" value="NZ_BMIL01000005.1"/>
</dbReference>
<evidence type="ECO:0000256" key="6">
    <source>
        <dbReference type="ARBA" id="ARBA00023277"/>
    </source>
</evidence>
<evidence type="ECO:0000259" key="12">
    <source>
        <dbReference type="PROSITE" id="PS51760"/>
    </source>
</evidence>
<dbReference type="GO" id="GO:0045493">
    <property type="term" value="P:xylan catabolic process"/>
    <property type="evidence" value="ECO:0007669"/>
    <property type="project" value="UniProtKB-KW"/>
</dbReference>
<dbReference type="InterPro" id="IPR001000">
    <property type="entry name" value="GH10_dom"/>
</dbReference>
<evidence type="ECO:0000256" key="8">
    <source>
        <dbReference type="ARBA" id="ARBA00023326"/>
    </source>
</evidence>
<accession>A0A916UAH0</accession>
<dbReference type="PROSITE" id="PS51257">
    <property type="entry name" value="PROKAR_LIPOPROTEIN"/>
    <property type="match status" value="1"/>
</dbReference>
<protein>
    <recommendedName>
        <fullName evidence="10">Beta-xylanase</fullName>
        <ecNumber evidence="10">3.2.1.8</ecNumber>
    </recommendedName>
</protein>
<dbReference type="PRINTS" id="PR00134">
    <property type="entry name" value="GLHYDRLASE10"/>
</dbReference>
<dbReference type="GO" id="GO:0031176">
    <property type="term" value="F:endo-1,4-beta-xylanase activity"/>
    <property type="evidence" value="ECO:0007669"/>
    <property type="project" value="UniProtKB-EC"/>
</dbReference>
<feature type="signal peptide" evidence="11">
    <location>
        <begin position="1"/>
        <end position="28"/>
    </location>
</feature>
<evidence type="ECO:0000256" key="1">
    <source>
        <dbReference type="ARBA" id="ARBA00000681"/>
    </source>
</evidence>
<feature type="domain" description="GH10" evidence="12">
    <location>
        <begin position="65"/>
        <end position="389"/>
    </location>
</feature>
<reference evidence="13" key="1">
    <citation type="journal article" date="2014" name="Int. J. Syst. Evol. Microbiol.">
        <title>Complete genome sequence of Corynebacterium casei LMG S-19264T (=DSM 44701T), isolated from a smear-ripened cheese.</title>
        <authorList>
            <consortium name="US DOE Joint Genome Institute (JGI-PGF)"/>
            <person name="Walter F."/>
            <person name="Albersmeier A."/>
            <person name="Kalinowski J."/>
            <person name="Ruckert C."/>
        </authorList>
    </citation>
    <scope>NUCLEOTIDE SEQUENCE</scope>
    <source>
        <strain evidence="13">CGMCC 1.15343</strain>
    </source>
</reference>
<dbReference type="InterPro" id="IPR031158">
    <property type="entry name" value="GH10_AS"/>
</dbReference>
<dbReference type="InterPro" id="IPR017853">
    <property type="entry name" value="GH"/>
</dbReference>
<dbReference type="Proteomes" id="UP000651668">
    <property type="component" value="Unassembled WGS sequence"/>
</dbReference>
<keyword evidence="14" id="KW-1185">Reference proteome</keyword>
<keyword evidence="4 11" id="KW-0732">Signal</keyword>
<evidence type="ECO:0000256" key="10">
    <source>
        <dbReference type="RuleBase" id="RU361174"/>
    </source>
</evidence>
<dbReference type="Gene3D" id="3.20.20.80">
    <property type="entry name" value="Glycosidases"/>
    <property type="match status" value="1"/>
</dbReference>
<evidence type="ECO:0000256" key="3">
    <source>
        <dbReference type="ARBA" id="ARBA00022651"/>
    </source>
</evidence>
<dbReference type="PANTHER" id="PTHR31490:SF88">
    <property type="entry name" value="BETA-XYLANASE"/>
    <property type="match status" value="1"/>
</dbReference>
<evidence type="ECO:0000256" key="9">
    <source>
        <dbReference type="PROSITE-ProRule" id="PRU10061"/>
    </source>
</evidence>
<evidence type="ECO:0000256" key="2">
    <source>
        <dbReference type="ARBA" id="ARBA00007495"/>
    </source>
</evidence>
<keyword evidence="3" id="KW-0858">Xylan degradation</keyword>
<feature type="active site" description="Nucleophile" evidence="9">
    <location>
        <position position="300"/>
    </location>
</feature>
<dbReference type="PROSITE" id="PS00591">
    <property type="entry name" value="GH10_1"/>
    <property type="match status" value="1"/>
</dbReference>
<reference evidence="13" key="2">
    <citation type="submission" date="2020-09" db="EMBL/GenBank/DDBJ databases">
        <authorList>
            <person name="Sun Q."/>
            <person name="Zhou Y."/>
        </authorList>
    </citation>
    <scope>NUCLEOTIDE SEQUENCE</scope>
    <source>
        <strain evidence="13">CGMCC 1.15343</strain>
    </source>
</reference>
<comment type="caution">
    <text evidence="13">The sequence shown here is derived from an EMBL/GenBank/DDBJ whole genome shotgun (WGS) entry which is preliminary data.</text>
</comment>
<evidence type="ECO:0000313" key="14">
    <source>
        <dbReference type="Proteomes" id="UP000651668"/>
    </source>
</evidence>
<dbReference type="InterPro" id="IPR044846">
    <property type="entry name" value="GH10"/>
</dbReference>
<dbReference type="PROSITE" id="PS51760">
    <property type="entry name" value="GH10_2"/>
    <property type="match status" value="1"/>
</dbReference>
<evidence type="ECO:0000313" key="13">
    <source>
        <dbReference type="EMBL" id="GGC64578.1"/>
    </source>
</evidence>
<comment type="similarity">
    <text evidence="2 10">Belongs to the glycosyl hydrolase 10 (cellulase F) family.</text>
</comment>
<proteinExistence type="inferred from homology"/>
<feature type="chain" id="PRO_5037816100" description="Beta-xylanase" evidence="11">
    <location>
        <begin position="29"/>
        <end position="399"/>
    </location>
</feature>
<sequence>MRFTGPITKNTFKAATLALALFATSFSACKKSADEELAPVEASNTVETVISASDLNETAAKGSYHLKDYTLKGVFKFPIGAAVVKELLEKPEYANTLIKDFSRLSSESDFKWGSLHPSKDKYTFAKADAIVEFAQKHNMKVHGHTLIWAHDGNEPKWVKEFQGDEKAWEQLLKDHIFTVMKHFKGKVQSWDVVNEAVKEGGKYTNSIWYRKLGKDYVIKAFKYAQQADPSAKLFLNDYGQEYGGKKMKELLNIVDEAKKQGVTIHGMGFQLHTVVRMDAAPITQSLKLAADKGLLVHISELDISVKHGMPKTFELPDALAKAQGKKFKEIVQGYLDVVPKKQQWGITTWGVSDKTSYFNKGYANADHDYPLLFGKDYKAKWAYRGFIEAGLGRYPGSFQ</sequence>
<organism evidence="13 14">
    <name type="scientific">Pedobacter quisquiliarum</name>
    <dbReference type="NCBI Taxonomy" id="1834438"/>
    <lineage>
        <taxon>Bacteria</taxon>
        <taxon>Pseudomonadati</taxon>
        <taxon>Bacteroidota</taxon>
        <taxon>Sphingobacteriia</taxon>
        <taxon>Sphingobacteriales</taxon>
        <taxon>Sphingobacteriaceae</taxon>
        <taxon>Pedobacter</taxon>
    </lineage>
</organism>
<comment type="catalytic activity">
    <reaction evidence="1 10">
        <text>Endohydrolysis of (1-&gt;4)-beta-D-xylosidic linkages in xylans.</text>
        <dbReference type="EC" id="3.2.1.8"/>
    </reaction>
</comment>
<evidence type="ECO:0000256" key="7">
    <source>
        <dbReference type="ARBA" id="ARBA00023295"/>
    </source>
</evidence>
<dbReference type="SUPFAM" id="SSF51445">
    <property type="entry name" value="(Trans)glycosidases"/>
    <property type="match status" value="1"/>
</dbReference>
<dbReference type="Pfam" id="PF00331">
    <property type="entry name" value="Glyco_hydro_10"/>
    <property type="match status" value="1"/>
</dbReference>
<keyword evidence="5 10" id="KW-0378">Hydrolase</keyword>